<feature type="compositionally biased region" description="Pro residues" evidence="1">
    <location>
        <begin position="84"/>
        <end position="102"/>
    </location>
</feature>
<reference evidence="3 4" key="1">
    <citation type="submission" date="2015-06" db="EMBL/GenBank/DDBJ databases">
        <authorList>
            <person name="Kim K.M."/>
        </authorList>
    </citation>
    <scope>NUCLEOTIDE SEQUENCE [LARGE SCALE GENOMIC DNA]</scope>
    <source>
        <strain evidence="3 4">KCTC 22370</strain>
    </source>
</reference>
<name>A0A0G3X9P5_9SPHN</name>
<feature type="region of interest" description="Disordered" evidence="1">
    <location>
        <begin position="75"/>
        <end position="133"/>
    </location>
</feature>
<organism evidence="3 4">
    <name type="scientific">Pelagerythrobacter marensis</name>
    <dbReference type="NCBI Taxonomy" id="543877"/>
    <lineage>
        <taxon>Bacteria</taxon>
        <taxon>Pseudomonadati</taxon>
        <taxon>Pseudomonadota</taxon>
        <taxon>Alphaproteobacteria</taxon>
        <taxon>Sphingomonadales</taxon>
        <taxon>Erythrobacteraceae</taxon>
        <taxon>Pelagerythrobacter</taxon>
    </lineage>
</organism>
<feature type="transmembrane region" description="Helical" evidence="2">
    <location>
        <begin position="43"/>
        <end position="64"/>
    </location>
</feature>
<protein>
    <submittedName>
        <fullName evidence="3">Uncharacterized protein</fullName>
    </submittedName>
</protein>
<evidence type="ECO:0000313" key="3">
    <source>
        <dbReference type="EMBL" id="AKM07334.1"/>
    </source>
</evidence>
<keyword evidence="2" id="KW-0472">Membrane</keyword>
<dbReference type="KEGG" id="amx:AM2010_1260"/>
<proteinExistence type="predicted"/>
<dbReference type="PATRIC" id="fig|543877.4.peg.1279"/>
<evidence type="ECO:0000256" key="2">
    <source>
        <dbReference type="SAM" id="Phobius"/>
    </source>
</evidence>
<accession>A0A0G3X9P5</accession>
<sequence>MDGEPTAESASSTPTAESTPPPPSQPEIAPAAPTSASEDGPGWALWLAALVAALAVAGGLFAFLRRRANAPAPAIERPLTRPVEPTPAPTPEAAPAPAPAPPLSLGETPISPAPISPARLSSPTPSPGAPLSLSAQPVRFSRTMMNATFACRIVLENRGGSAWEDIVVEADLVTAHGAVPIGDQLADPATPLASVHDVAALPAGESMELATDVRLPLQQVRPIRQGSAAVYVPLLRLRVVTPGMAPVAQTYLIGQLPDRPGGRLRPFRLDEIPQVYQAIGIRALGDQA</sequence>
<keyword evidence="2" id="KW-0812">Transmembrane</keyword>
<evidence type="ECO:0000256" key="1">
    <source>
        <dbReference type="SAM" id="MobiDB-lite"/>
    </source>
</evidence>
<feature type="region of interest" description="Disordered" evidence="1">
    <location>
        <begin position="1"/>
        <end position="39"/>
    </location>
</feature>
<dbReference type="Proteomes" id="UP000037643">
    <property type="component" value="Chromosome"/>
</dbReference>
<keyword evidence="4" id="KW-1185">Reference proteome</keyword>
<keyword evidence="2" id="KW-1133">Transmembrane helix</keyword>
<evidence type="ECO:0000313" key="4">
    <source>
        <dbReference type="Proteomes" id="UP000037643"/>
    </source>
</evidence>
<gene>
    <name evidence="3" type="ORF">AM2010_1260</name>
</gene>
<dbReference type="AlphaFoldDB" id="A0A0G3X9P5"/>
<feature type="compositionally biased region" description="Low complexity" evidence="1">
    <location>
        <begin position="1"/>
        <end position="18"/>
    </location>
</feature>
<dbReference type="EMBL" id="CP011805">
    <property type="protein sequence ID" value="AKM07334.1"/>
    <property type="molecule type" value="Genomic_DNA"/>
</dbReference>